<dbReference type="InterPro" id="IPR013783">
    <property type="entry name" value="Ig-like_fold"/>
</dbReference>
<dbReference type="Proteomes" id="UP000248817">
    <property type="component" value="Unassembled WGS sequence"/>
</dbReference>
<keyword evidence="11" id="KW-0732">Signal</keyword>
<keyword evidence="14" id="KW-1185">Reference proteome</keyword>
<dbReference type="GO" id="GO:0008422">
    <property type="term" value="F:beta-glucosidase activity"/>
    <property type="evidence" value="ECO:0007669"/>
    <property type="project" value="UniProtKB-EC"/>
</dbReference>
<keyword evidence="5 13" id="KW-0378">Hydrolase</keyword>
<evidence type="ECO:0000313" key="14">
    <source>
        <dbReference type="Proteomes" id="UP000248817"/>
    </source>
</evidence>
<feature type="chain" id="PRO_5015923040" description="beta-glucosidase" evidence="11">
    <location>
        <begin position="22"/>
        <end position="792"/>
    </location>
</feature>
<dbReference type="Gene3D" id="3.20.20.300">
    <property type="entry name" value="Glycoside hydrolase, family 3, N-terminal domain"/>
    <property type="match status" value="1"/>
</dbReference>
<comment type="similarity">
    <text evidence="3">Belongs to the glycosyl hydrolase 3 family.</text>
</comment>
<keyword evidence="9" id="KW-0326">Glycosidase</keyword>
<dbReference type="InterPro" id="IPR001764">
    <property type="entry name" value="Glyco_hydro_3_N"/>
</dbReference>
<reference evidence="13 14" key="1">
    <citation type="submission" date="2018-02" db="EMBL/GenBank/DDBJ databases">
        <title>The genomes of Aspergillus section Nigri reveals drivers in fungal speciation.</title>
        <authorList>
            <consortium name="DOE Joint Genome Institute"/>
            <person name="Vesth T.C."/>
            <person name="Nybo J."/>
            <person name="Theobald S."/>
            <person name="Brandl J."/>
            <person name="Frisvad J.C."/>
            <person name="Nielsen K.F."/>
            <person name="Lyhne E.K."/>
            <person name="Kogle M.E."/>
            <person name="Kuo A."/>
            <person name="Riley R."/>
            <person name="Clum A."/>
            <person name="Nolan M."/>
            <person name="Lipzen A."/>
            <person name="Salamov A."/>
            <person name="Henrissat B."/>
            <person name="Wiebenga A."/>
            <person name="De vries R.P."/>
            <person name="Grigoriev I.V."/>
            <person name="Mortensen U.H."/>
            <person name="Andersen M.R."/>
            <person name="Baker S.E."/>
        </authorList>
    </citation>
    <scope>NUCLEOTIDE SEQUENCE [LARGE SCALE GENOMIC DNA]</scope>
    <source>
        <strain evidence="13 14">CBS 114.80</strain>
    </source>
</reference>
<evidence type="ECO:0000256" key="6">
    <source>
        <dbReference type="ARBA" id="ARBA00023001"/>
    </source>
</evidence>
<dbReference type="Pfam" id="PF14310">
    <property type="entry name" value="Fn3-like"/>
    <property type="match status" value="1"/>
</dbReference>
<dbReference type="EC" id="3.2.1.21" evidence="4"/>
<keyword evidence="8" id="KW-0119">Carbohydrate metabolism</keyword>
<evidence type="ECO:0000256" key="3">
    <source>
        <dbReference type="ARBA" id="ARBA00005336"/>
    </source>
</evidence>
<dbReference type="InterPro" id="IPR050288">
    <property type="entry name" value="Cellulose_deg_GH3"/>
</dbReference>
<dbReference type="FunFam" id="3.40.50.1700:FF:000009">
    <property type="entry name" value="Periplasmic beta-glucosidase"/>
    <property type="match status" value="1"/>
</dbReference>
<evidence type="ECO:0000256" key="9">
    <source>
        <dbReference type="ARBA" id="ARBA00023295"/>
    </source>
</evidence>
<dbReference type="SMART" id="SM01217">
    <property type="entry name" value="Fn3_like"/>
    <property type="match status" value="1"/>
</dbReference>
<dbReference type="EMBL" id="KZ825480">
    <property type="protein sequence ID" value="PYI33826.1"/>
    <property type="molecule type" value="Genomic_DNA"/>
</dbReference>
<dbReference type="Gene3D" id="2.60.40.10">
    <property type="entry name" value="Immunoglobulins"/>
    <property type="match status" value="1"/>
</dbReference>
<proteinExistence type="inferred from homology"/>
<keyword evidence="10" id="KW-0624">Polysaccharide degradation</keyword>
<dbReference type="PRINTS" id="PR00133">
    <property type="entry name" value="GLHYDRLASE3"/>
</dbReference>
<keyword evidence="6" id="KW-0136">Cellulose degradation</keyword>
<evidence type="ECO:0000259" key="12">
    <source>
        <dbReference type="SMART" id="SM01217"/>
    </source>
</evidence>
<dbReference type="InterPro" id="IPR017853">
    <property type="entry name" value="GH"/>
</dbReference>
<dbReference type="Gene3D" id="3.40.50.1700">
    <property type="entry name" value="Glycoside hydrolase family 3 C-terminal domain"/>
    <property type="match status" value="1"/>
</dbReference>
<evidence type="ECO:0000256" key="5">
    <source>
        <dbReference type="ARBA" id="ARBA00022801"/>
    </source>
</evidence>
<evidence type="ECO:0000256" key="11">
    <source>
        <dbReference type="SAM" id="SignalP"/>
    </source>
</evidence>
<dbReference type="SUPFAM" id="SSF52279">
    <property type="entry name" value="Beta-D-glucan exohydrolase, C-terminal domain"/>
    <property type="match status" value="1"/>
</dbReference>
<dbReference type="AlphaFoldDB" id="A0A2V5JDN4"/>
<sequence length="792" mass="86219">MRLTLLALVATAVRDVPQAEASTSSSLLSPRESRVTNATRALYQDPNLETAVRVEDLLSQMTLREKMAQLMQGEMNGFVDFETECVNKSAMRTHMFNHTGMLRVSYPRTTLNLAYRGAKSVQDWLKNTTRLSIPTIVQGEGLHGLGLPNATIFTSPIGFGASWDVQLLQRVAETIGKEGRAVGITQYYAPSLDLARDPRHGRAKSFSEDPFLAGEFGAAFVRGLWKSKVASVTKHFAGYANSEQGIYNGPIHGGPRELHTTFLPPFRRALQETGAFTVMSAYNSYDGIPSVSNRYLLTEVLRQQWGFQYFTTSDDGGPDRLGHTFKMCKSDPMDKQAVTMMVLPAGGDTEYSGTFNFGTIPNLVSNGTLSLSIVDEAVRRVLRAKFDMGLFDDPFPAAPPGNWPSLIHTPEALDLATEMDRESIVLLHNRGNILPLPQKPQKVAVVGPFADTMNHGDYTAYRPNGVTPKQGIQSLATKYGGEALYALGCKAWSNDESHIADAVRQAQAADVTVVVVGTWARDLQGADEGLNATTGEGYDTNDLRLVGAQRALVQQIIATGKPTVVVFSSGKPITEPWLSANGTAAALIQQFYPSENGGLALADVLFGHHNPSGRLPISFPRDVGSLPVYYDYLNSGRQVRKPGARYANGTLEFGREYVLDTPDVWFGFGHGESYSTFEYSDVQVTPVVAQAIDNVTITIDVKNTSDRDGKEVVQLYVVDPISSVVTPNKQLKGFQKVFIPAGETATVSMKVSVSGLGLWNAGMQYVVEPGEFIAHVGRSSTDLRGNGSFFVV</sequence>
<evidence type="ECO:0000256" key="7">
    <source>
        <dbReference type="ARBA" id="ARBA00023180"/>
    </source>
</evidence>
<accession>A0A2V5JDN4</accession>
<dbReference type="InterPro" id="IPR026891">
    <property type="entry name" value="Fn3-like"/>
</dbReference>
<dbReference type="InterPro" id="IPR002772">
    <property type="entry name" value="Glyco_hydro_3_C"/>
</dbReference>
<organism evidence="13 14">
    <name type="scientific">Aspergillus indologenus CBS 114.80</name>
    <dbReference type="NCBI Taxonomy" id="1450541"/>
    <lineage>
        <taxon>Eukaryota</taxon>
        <taxon>Fungi</taxon>
        <taxon>Dikarya</taxon>
        <taxon>Ascomycota</taxon>
        <taxon>Pezizomycotina</taxon>
        <taxon>Eurotiomycetes</taxon>
        <taxon>Eurotiomycetidae</taxon>
        <taxon>Eurotiales</taxon>
        <taxon>Aspergillaceae</taxon>
        <taxon>Aspergillus</taxon>
        <taxon>Aspergillus subgen. Circumdati</taxon>
    </lineage>
</organism>
<keyword evidence="7" id="KW-0325">Glycoprotein</keyword>
<feature type="domain" description="Fibronectin type III-like" evidence="12">
    <location>
        <begin position="711"/>
        <end position="780"/>
    </location>
</feature>
<evidence type="ECO:0000256" key="4">
    <source>
        <dbReference type="ARBA" id="ARBA00012744"/>
    </source>
</evidence>
<evidence type="ECO:0000256" key="2">
    <source>
        <dbReference type="ARBA" id="ARBA00004987"/>
    </source>
</evidence>
<evidence type="ECO:0000256" key="10">
    <source>
        <dbReference type="ARBA" id="ARBA00023326"/>
    </source>
</evidence>
<dbReference type="SUPFAM" id="SSF51445">
    <property type="entry name" value="(Trans)glycosidases"/>
    <property type="match status" value="1"/>
</dbReference>
<comment type="catalytic activity">
    <reaction evidence="1">
        <text>Hydrolysis of terminal, non-reducing beta-D-glucosyl residues with release of beta-D-glucose.</text>
        <dbReference type="EC" id="3.2.1.21"/>
    </reaction>
</comment>
<feature type="signal peptide" evidence="11">
    <location>
        <begin position="1"/>
        <end position="21"/>
    </location>
</feature>
<dbReference type="InterPro" id="IPR036881">
    <property type="entry name" value="Glyco_hydro_3_C_sf"/>
</dbReference>
<dbReference type="PANTHER" id="PTHR42715:SF10">
    <property type="entry name" value="BETA-GLUCOSIDASE"/>
    <property type="match status" value="1"/>
</dbReference>
<evidence type="ECO:0000313" key="13">
    <source>
        <dbReference type="EMBL" id="PYI33826.1"/>
    </source>
</evidence>
<dbReference type="Pfam" id="PF00933">
    <property type="entry name" value="Glyco_hydro_3"/>
    <property type="match status" value="1"/>
</dbReference>
<dbReference type="InterPro" id="IPR036962">
    <property type="entry name" value="Glyco_hydro_3_N_sf"/>
</dbReference>
<dbReference type="FunFam" id="2.60.40.10:FF:000495">
    <property type="entry name" value="Periplasmic beta-glucosidase"/>
    <property type="match status" value="1"/>
</dbReference>
<dbReference type="PANTHER" id="PTHR42715">
    <property type="entry name" value="BETA-GLUCOSIDASE"/>
    <property type="match status" value="1"/>
</dbReference>
<protein>
    <recommendedName>
        <fullName evidence="4">beta-glucosidase</fullName>
        <ecNumber evidence="4">3.2.1.21</ecNumber>
    </recommendedName>
</protein>
<dbReference type="Pfam" id="PF01915">
    <property type="entry name" value="Glyco_hydro_3_C"/>
    <property type="match status" value="1"/>
</dbReference>
<gene>
    <name evidence="13" type="ORF">BP00DRAFT_338084</name>
</gene>
<evidence type="ECO:0000256" key="8">
    <source>
        <dbReference type="ARBA" id="ARBA00023277"/>
    </source>
</evidence>
<dbReference type="GO" id="GO:0030245">
    <property type="term" value="P:cellulose catabolic process"/>
    <property type="evidence" value="ECO:0007669"/>
    <property type="project" value="UniProtKB-KW"/>
</dbReference>
<comment type="pathway">
    <text evidence="2">Glycan metabolism; cellulose degradation.</text>
</comment>
<evidence type="ECO:0000256" key="1">
    <source>
        <dbReference type="ARBA" id="ARBA00000448"/>
    </source>
</evidence>
<name>A0A2V5JDN4_9EURO</name>